<dbReference type="PANTHER" id="PTHR37507">
    <property type="entry name" value="SPORULATION PROTEIN YDCC"/>
    <property type="match status" value="1"/>
</dbReference>
<dbReference type="Gene3D" id="2.50.20.10">
    <property type="entry name" value="Lipoprotein localisation LolA/LolB/LppX"/>
    <property type="match status" value="1"/>
</dbReference>
<accession>A0A6J7XUF4</accession>
<name>A0A6J7XUF4_9ZZZZ</name>
<dbReference type="InterPro" id="IPR029046">
    <property type="entry name" value="LolA/LolB/LppX"/>
</dbReference>
<dbReference type="AlphaFoldDB" id="A0A6J7XUF4"/>
<dbReference type="SUPFAM" id="SSF89392">
    <property type="entry name" value="Prokaryotic lipoproteins and lipoprotein localization factors"/>
    <property type="match status" value="1"/>
</dbReference>
<gene>
    <name evidence="1" type="ORF">UFOPK3554_01341</name>
</gene>
<protein>
    <submittedName>
        <fullName evidence="1">Unannotated protein</fullName>
    </submittedName>
</protein>
<dbReference type="InterPro" id="IPR052944">
    <property type="entry name" value="Sporulation_related"/>
</dbReference>
<evidence type="ECO:0000313" key="1">
    <source>
        <dbReference type="EMBL" id="CAB5241282.1"/>
    </source>
</evidence>
<sequence>MNRTFVRWTPAMLAPVLVAAAAIGFSGQASAVVDLPNKSASQILAMINTNPDISFSGTVIKRAAMGLPPMNIIPDISQSMVDSMSKNMPKEMVDFIPKASAQGELALALEFLAGTHKAHLYVDGTSKVRVQVLDLLSERDFIRNGADIWFYDAGKSLVKHSVINPADEAQVRSEADNFFNTNESKLPFDVTSPAQVADYVIKQAGPYATFTVGSDARVAGRGVYQLTMTPQSTTSLVRSATISVDALTGLPLAVAINAVGQNEPAFEVTFETVTFETPAPALFAFTPPVGATVQEVAVPTQQDLMKYTGKAPSPTDEKEAIAQLEKLREQGWSAVLEIPADKVPAQFSAGIKDNKLFTELTKPVAGGRVFTTALLNIFIADDGRIFVGSVTTQRLLEVAAQ</sequence>
<reference evidence="1" key="1">
    <citation type="submission" date="2020-05" db="EMBL/GenBank/DDBJ databases">
        <authorList>
            <person name="Chiriac C."/>
            <person name="Salcher M."/>
            <person name="Ghai R."/>
            <person name="Kavagutti S V."/>
        </authorList>
    </citation>
    <scope>NUCLEOTIDE SEQUENCE</scope>
</reference>
<proteinExistence type="predicted"/>
<dbReference type="EMBL" id="CAFBSG010000039">
    <property type="protein sequence ID" value="CAB5241282.1"/>
    <property type="molecule type" value="Genomic_DNA"/>
</dbReference>
<organism evidence="1">
    <name type="scientific">freshwater metagenome</name>
    <dbReference type="NCBI Taxonomy" id="449393"/>
    <lineage>
        <taxon>unclassified sequences</taxon>
        <taxon>metagenomes</taxon>
        <taxon>ecological metagenomes</taxon>
    </lineage>
</organism>
<dbReference type="PANTHER" id="PTHR37507:SF2">
    <property type="entry name" value="SPORULATION PROTEIN YDCC"/>
    <property type="match status" value="1"/>
</dbReference>